<feature type="domain" description="Thioesterase TesA-like" evidence="3">
    <location>
        <begin position="22"/>
        <end position="246"/>
    </location>
</feature>
<dbReference type="SUPFAM" id="SSF53474">
    <property type="entry name" value="alpha/beta-Hydrolases"/>
    <property type="match status" value="1"/>
</dbReference>
<dbReference type="EMBL" id="JBHSOD010000039">
    <property type="protein sequence ID" value="MFC5888368.1"/>
    <property type="molecule type" value="Genomic_DNA"/>
</dbReference>
<dbReference type="Gene3D" id="3.40.50.1820">
    <property type="entry name" value="alpha/beta hydrolase"/>
    <property type="match status" value="1"/>
</dbReference>
<dbReference type="Pfam" id="PF00975">
    <property type="entry name" value="Thioesterase"/>
    <property type="match status" value="1"/>
</dbReference>
<dbReference type="InterPro" id="IPR029058">
    <property type="entry name" value="AB_hydrolase_fold"/>
</dbReference>
<dbReference type="InterPro" id="IPR001031">
    <property type="entry name" value="Thioesterase"/>
</dbReference>
<comment type="similarity">
    <text evidence="1">Belongs to the thioesterase family.</text>
</comment>
<proteinExistence type="inferred from homology"/>
<accession>A0ABW1F4X1</accession>
<dbReference type="PANTHER" id="PTHR11487">
    <property type="entry name" value="THIOESTERASE"/>
    <property type="match status" value="1"/>
</dbReference>
<dbReference type="Proteomes" id="UP001596067">
    <property type="component" value="Unassembled WGS sequence"/>
</dbReference>
<dbReference type="RefSeq" id="WP_313764457.1">
    <property type="nucleotide sequence ID" value="NZ_BAAAVH010000109.1"/>
</dbReference>
<organism evidence="4 5">
    <name type="scientific">Kitasatospora aburaviensis</name>
    <dbReference type="NCBI Taxonomy" id="67265"/>
    <lineage>
        <taxon>Bacteria</taxon>
        <taxon>Bacillati</taxon>
        <taxon>Actinomycetota</taxon>
        <taxon>Actinomycetes</taxon>
        <taxon>Kitasatosporales</taxon>
        <taxon>Streptomycetaceae</taxon>
        <taxon>Kitasatospora</taxon>
    </lineage>
</organism>
<gene>
    <name evidence="4" type="ORF">ACFP0N_25715</name>
</gene>
<comment type="caution">
    <text evidence="4">The sequence shown here is derived from an EMBL/GenBank/DDBJ whole genome shotgun (WGS) entry which is preliminary data.</text>
</comment>
<sequence length="259" mass="27884">MERSSLWVRRFQPAPAAGSQLVCLPHAGGSAGYFLSVARAMPASVDVLAVQYPGRQDRAGEACVEDVHELADLVVEELRPWADRPFTLFGHSLGASLAFEVAVRMEREGMGLLGVVASGRRAPSRPRAAERDVHRLDDEALIRDMVRLNGTDPALLRDPEILAMVLPSVRGDYKAAETYRSRPGSDSITRPILALVGDADPQVTEEEAAAWAGHTTGGFTLRAFSGGHFFLDDHVSSVIWAIGEFIAGQQSAVGGRVGR</sequence>
<keyword evidence="2" id="KW-0378">Hydrolase</keyword>
<reference evidence="5" key="1">
    <citation type="journal article" date="2019" name="Int. J. Syst. Evol. Microbiol.">
        <title>The Global Catalogue of Microorganisms (GCM) 10K type strain sequencing project: providing services to taxonomists for standard genome sequencing and annotation.</title>
        <authorList>
            <consortium name="The Broad Institute Genomics Platform"/>
            <consortium name="The Broad Institute Genome Sequencing Center for Infectious Disease"/>
            <person name="Wu L."/>
            <person name="Ma J."/>
        </authorList>
    </citation>
    <scope>NUCLEOTIDE SEQUENCE [LARGE SCALE GENOMIC DNA]</scope>
    <source>
        <strain evidence="5">CGMCC 4.1469</strain>
    </source>
</reference>
<protein>
    <submittedName>
        <fullName evidence="4">Thioesterase II family protein</fullName>
    </submittedName>
</protein>
<dbReference type="PANTHER" id="PTHR11487:SF0">
    <property type="entry name" value="S-ACYL FATTY ACID SYNTHASE THIOESTERASE, MEDIUM CHAIN"/>
    <property type="match status" value="1"/>
</dbReference>
<keyword evidence="5" id="KW-1185">Reference proteome</keyword>
<dbReference type="SMART" id="SM00824">
    <property type="entry name" value="PKS_TE"/>
    <property type="match status" value="1"/>
</dbReference>
<evidence type="ECO:0000256" key="2">
    <source>
        <dbReference type="ARBA" id="ARBA00022801"/>
    </source>
</evidence>
<evidence type="ECO:0000313" key="4">
    <source>
        <dbReference type="EMBL" id="MFC5888368.1"/>
    </source>
</evidence>
<evidence type="ECO:0000259" key="3">
    <source>
        <dbReference type="SMART" id="SM00824"/>
    </source>
</evidence>
<evidence type="ECO:0000313" key="5">
    <source>
        <dbReference type="Proteomes" id="UP001596067"/>
    </source>
</evidence>
<dbReference type="InterPro" id="IPR012223">
    <property type="entry name" value="TEII"/>
</dbReference>
<evidence type="ECO:0000256" key="1">
    <source>
        <dbReference type="ARBA" id="ARBA00007169"/>
    </source>
</evidence>
<name>A0ABW1F4X1_9ACTN</name>
<dbReference type="InterPro" id="IPR020802">
    <property type="entry name" value="TesA-like"/>
</dbReference>